<evidence type="ECO:0000256" key="1">
    <source>
        <dbReference type="SAM" id="Phobius"/>
    </source>
</evidence>
<accession>A0A9P1EHG9</accession>
<keyword evidence="1" id="KW-1133">Transmembrane helix</keyword>
<dbReference type="EMBL" id="CAMAPE010000050">
    <property type="protein sequence ID" value="CAH9106888.1"/>
    <property type="molecule type" value="Genomic_DNA"/>
</dbReference>
<feature type="transmembrane region" description="Helical" evidence="1">
    <location>
        <begin position="12"/>
        <end position="31"/>
    </location>
</feature>
<comment type="caution">
    <text evidence="2">The sequence shown here is derived from an EMBL/GenBank/DDBJ whole genome shotgun (WGS) entry which is preliminary data.</text>
</comment>
<feature type="transmembrane region" description="Helical" evidence="1">
    <location>
        <begin position="37"/>
        <end position="57"/>
    </location>
</feature>
<dbReference type="AlphaFoldDB" id="A0A9P1EHG9"/>
<organism evidence="2 3">
    <name type="scientific">Cuscuta europaea</name>
    <name type="common">European dodder</name>
    <dbReference type="NCBI Taxonomy" id="41803"/>
    <lineage>
        <taxon>Eukaryota</taxon>
        <taxon>Viridiplantae</taxon>
        <taxon>Streptophyta</taxon>
        <taxon>Embryophyta</taxon>
        <taxon>Tracheophyta</taxon>
        <taxon>Spermatophyta</taxon>
        <taxon>Magnoliopsida</taxon>
        <taxon>eudicotyledons</taxon>
        <taxon>Gunneridae</taxon>
        <taxon>Pentapetalae</taxon>
        <taxon>asterids</taxon>
        <taxon>lamiids</taxon>
        <taxon>Solanales</taxon>
        <taxon>Convolvulaceae</taxon>
        <taxon>Cuscuteae</taxon>
        <taxon>Cuscuta</taxon>
        <taxon>Cuscuta subgen. Cuscuta</taxon>
    </lineage>
</organism>
<proteinExistence type="predicted"/>
<sequence length="106" mass="11532">MISNLSANCGHFYLIAGNMLFNIISLMTGLVMLKVGLVSKVLACIFLLDLFVVSSYVKGKMPIFLSHNTSPSLAILGLPTTARNMILGISFFDWAVLYGSSSVRRV</sequence>
<name>A0A9P1EHG9_CUSEU</name>
<dbReference type="OrthoDB" id="10464330at2759"/>
<dbReference type="Proteomes" id="UP001152484">
    <property type="component" value="Unassembled WGS sequence"/>
</dbReference>
<evidence type="ECO:0000313" key="3">
    <source>
        <dbReference type="Proteomes" id="UP001152484"/>
    </source>
</evidence>
<reference evidence="2" key="1">
    <citation type="submission" date="2022-07" db="EMBL/GenBank/DDBJ databases">
        <authorList>
            <person name="Macas J."/>
            <person name="Novak P."/>
            <person name="Neumann P."/>
        </authorList>
    </citation>
    <scope>NUCLEOTIDE SEQUENCE</scope>
</reference>
<keyword evidence="1" id="KW-0472">Membrane</keyword>
<keyword evidence="3" id="KW-1185">Reference proteome</keyword>
<keyword evidence="1" id="KW-0812">Transmembrane</keyword>
<protein>
    <submittedName>
        <fullName evidence="2">Uncharacterized protein</fullName>
    </submittedName>
</protein>
<gene>
    <name evidence="2" type="ORF">CEURO_LOCUS17533</name>
</gene>
<evidence type="ECO:0000313" key="2">
    <source>
        <dbReference type="EMBL" id="CAH9106888.1"/>
    </source>
</evidence>